<dbReference type="GO" id="GO:0032543">
    <property type="term" value="P:mitochondrial translation"/>
    <property type="evidence" value="ECO:0007669"/>
    <property type="project" value="TreeGrafter"/>
</dbReference>
<keyword evidence="7" id="KW-1185">Reference proteome</keyword>
<dbReference type="PANTHER" id="PTHR12919:SF20">
    <property type="entry name" value="SMALL RIBOSOMAL SUBUNIT PROTEIN BS16M"/>
    <property type="match status" value="1"/>
</dbReference>
<evidence type="ECO:0000313" key="6">
    <source>
        <dbReference type="EMBL" id="WWC66658.1"/>
    </source>
</evidence>
<dbReference type="SUPFAM" id="SSF54565">
    <property type="entry name" value="Ribosomal protein S16"/>
    <property type="match status" value="1"/>
</dbReference>
<dbReference type="GeneID" id="30169132"/>
<feature type="region of interest" description="Disordered" evidence="4">
    <location>
        <begin position="115"/>
        <end position="149"/>
    </location>
</feature>
<dbReference type="EMBL" id="CP144519">
    <property type="protein sequence ID" value="WWC66658.1"/>
    <property type="molecule type" value="Genomic_DNA"/>
</dbReference>
<reference evidence="5" key="1">
    <citation type="submission" date="2013-07" db="EMBL/GenBank/DDBJ databases">
        <title>The Genome Sequence of Cryptococcus pinus CBS10737.</title>
        <authorList>
            <consortium name="The Broad Institute Genome Sequencing Platform"/>
            <person name="Cuomo C."/>
            <person name="Litvintseva A."/>
            <person name="Chen Y."/>
            <person name="Heitman J."/>
            <person name="Sun S."/>
            <person name="Springer D."/>
            <person name="Dromer F."/>
            <person name="Young S.K."/>
            <person name="Zeng Q."/>
            <person name="Gargeya S."/>
            <person name="Fitzgerald M."/>
            <person name="Abouelleil A."/>
            <person name="Alvarado L."/>
            <person name="Berlin A.M."/>
            <person name="Chapman S.B."/>
            <person name="Dewar J."/>
            <person name="Goldberg J."/>
            <person name="Griggs A."/>
            <person name="Gujja S."/>
            <person name="Hansen M."/>
            <person name="Howarth C."/>
            <person name="Imamovic A."/>
            <person name="Larimer J."/>
            <person name="McCowan C."/>
            <person name="Murphy C."/>
            <person name="Pearson M."/>
            <person name="Priest M."/>
            <person name="Roberts A."/>
            <person name="Saif S."/>
            <person name="Shea T."/>
            <person name="Sykes S."/>
            <person name="Wortman J."/>
            <person name="Nusbaum C."/>
            <person name="Birren B."/>
        </authorList>
    </citation>
    <scope>NUCLEOTIDE SEQUENCE [LARGE SCALE GENOMIC DNA]</scope>
    <source>
        <strain evidence="5">CBS 10737</strain>
    </source>
</reference>
<reference evidence="5" key="3">
    <citation type="submission" date="2016-07" db="EMBL/GenBank/DDBJ databases">
        <title>Evolution of pathogenesis and genome organization in the Tremellales.</title>
        <authorList>
            <person name="Cuomo C."/>
            <person name="Litvintseva A."/>
            <person name="Heitman J."/>
            <person name="Chen Y."/>
            <person name="Sun S."/>
            <person name="Springer D."/>
            <person name="Dromer F."/>
            <person name="Young S."/>
            <person name="Zeng Q."/>
            <person name="Chapman S."/>
            <person name="Gujja S."/>
            <person name="Saif S."/>
            <person name="Birren B."/>
        </authorList>
    </citation>
    <scope>NUCLEOTIDE SEQUENCE</scope>
    <source>
        <strain evidence="5">CBS 10737</strain>
    </source>
</reference>
<sequence>MPVRIRLARYGFKKNPLYHIVAINSKRPREGKPLETLGIYDPIPRLRKGIIIPSEANVFDLKGQEQTKTKELIKKEKEIKWDINRINYWLSVGAQPTRTVVKLLERGGVLKTPHKWQHTWSPEPSTISSSSSSASSSLPTTKQTISQQS</sequence>
<gene>
    <name evidence="5" type="ORF">I206_00763</name>
    <name evidence="6" type="ORF">I206_100562</name>
</gene>
<evidence type="ECO:0000256" key="2">
    <source>
        <dbReference type="ARBA" id="ARBA00022980"/>
    </source>
</evidence>
<dbReference type="InterPro" id="IPR000307">
    <property type="entry name" value="Ribosomal_bS16"/>
</dbReference>
<keyword evidence="2 5" id="KW-0689">Ribosomal protein</keyword>
<dbReference type="KEGG" id="kpin:30169132"/>
<name>A0A1B9IDY0_9TREE</name>
<dbReference type="Gene3D" id="3.30.1320.10">
    <property type="match status" value="1"/>
</dbReference>
<evidence type="ECO:0000313" key="5">
    <source>
        <dbReference type="EMBL" id="OCF53460.1"/>
    </source>
</evidence>
<dbReference type="Proteomes" id="UP000094020">
    <property type="component" value="Chromosome 1"/>
</dbReference>
<dbReference type="STRING" id="1296096.A0A1B9IDY0"/>
<evidence type="ECO:0000313" key="7">
    <source>
        <dbReference type="Proteomes" id="UP000094020"/>
    </source>
</evidence>
<evidence type="ECO:0000256" key="4">
    <source>
        <dbReference type="SAM" id="MobiDB-lite"/>
    </source>
</evidence>
<comment type="similarity">
    <text evidence="1">Belongs to the bacterial ribosomal protein bS16 family.</text>
</comment>
<dbReference type="RefSeq" id="XP_019014679.1">
    <property type="nucleotide sequence ID" value="XM_019152541.1"/>
</dbReference>
<dbReference type="Pfam" id="PF00886">
    <property type="entry name" value="Ribosomal_S16"/>
    <property type="match status" value="1"/>
</dbReference>
<accession>A0A1B9IDY0</accession>
<feature type="compositionally biased region" description="Low complexity" evidence="4">
    <location>
        <begin position="121"/>
        <end position="141"/>
    </location>
</feature>
<dbReference type="GO" id="GO:0005763">
    <property type="term" value="C:mitochondrial small ribosomal subunit"/>
    <property type="evidence" value="ECO:0007669"/>
    <property type="project" value="TreeGrafter"/>
</dbReference>
<dbReference type="AlphaFoldDB" id="A0A1B9IDY0"/>
<dbReference type="InterPro" id="IPR023803">
    <property type="entry name" value="Ribosomal_bS16_dom_sf"/>
</dbReference>
<dbReference type="GO" id="GO:0003735">
    <property type="term" value="F:structural constituent of ribosome"/>
    <property type="evidence" value="ECO:0007669"/>
    <property type="project" value="InterPro"/>
</dbReference>
<keyword evidence="3" id="KW-0687">Ribonucleoprotein</keyword>
<reference evidence="6" key="4">
    <citation type="submission" date="2024-02" db="EMBL/GenBank/DDBJ databases">
        <title>Comparative genomics of Cryptococcus and Kwoniella reveals pathogenesis evolution and contrasting modes of karyotype evolution via chromosome fusion or intercentromeric recombination.</title>
        <authorList>
            <person name="Coelho M.A."/>
            <person name="David-Palma M."/>
            <person name="Shea T."/>
            <person name="Bowers K."/>
            <person name="McGinley-Smith S."/>
            <person name="Mohammad A.W."/>
            <person name="Gnirke A."/>
            <person name="Yurkov A.M."/>
            <person name="Nowrousian M."/>
            <person name="Sun S."/>
            <person name="Cuomo C.A."/>
            <person name="Heitman J."/>
        </authorList>
    </citation>
    <scope>NUCLEOTIDE SEQUENCE</scope>
    <source>
        <strain evidence="6">CBS 10737</strain>
    </source>
</reference>
<organism evidence="5">
    <name type="scientific">Kwoniella pini CBS 10737</name>
    <dbReference type="NCBI Taxonomy" id="1296096"/>
    <lineage>
        <taxon>Eukaryota</taxon>
        <taxon>Fungi</taxon>
        <taxon>Dikarya</taxon>
        <taxon>Basidiomycota</taxon>
        <taxon>Agaricomycotina</taxon>
        <taxon>Tremellomycetes</taxon>
        <taxon>Tremellales</taxon>
        <taxon>Cryptococcaceae</taxon>
        <taxon>Kwoniella</taxon>
    </lineage>
</organism>
<reference evidence="6" key="2">
    <citation type="submission" date="2013-07" db="EMBL/GenBank/DDBJ databases">
        <authorList>
            <consortium name="The Broad Institute Genome Sequencing Platform"/>
            <person name="Cuomo C."/>
            <person name="Litvintseva A."/>
            <person name="Chen Y."/>
            <person name="Heitman J."/>
            <person name="Sun S."/>
            <person name="Springer D."/>
            <person name="Dromer F."/>
            <person name="Young S.K."/>
            <person name="Zeng Q."/>
            <person name="Gargeya S."/>
            <person name="Fitzgerald M."/>
            <person name="Abouelleil A."/>
            <person name="Alvarado L."/>
            <person name="Berlin A.M."/>
            <person name="Chapman S.B."/>
            <person name="Dewar J."/>
            <person name="Goldberg J."/>
            <person name="Griggs A."/>
            <person name="Gujja S."/>
            <person name="Hansen M."/>
            <person name="Howarth C."/>
            <person name="Imamovic A."/>
            <person name="Larimer J."/>
            <person name="McCowan C."/>
            <person name="Murphy C."/>
            <person name="Pearson M."/>
            <person name="Priest M."/>
            <person name="Roberts A."/>
            <person name="Saif S."/>
            <person name="Shea T."/>
            <person name="Sykes S."/>
            <person name="Wortman J."/>
            <person name="Nusbaum C."/>
            <person name="Birren B."/>
        </authorList>
    </citation>
    <scope>NUCLEOTIDE SEQUENCE</scope>
    <source>
        <strain evidence="6">CBS 10737</strain>
    </source>
</reference>
<proteinExistence type="inferred from homology"/>
<protein>
    <submittedName>
        <fullName evidence="5">Ribosomal protein S16</fullName>
    </submittedName>
</protein>
<evidence type="ECO:0000256" key="1">
    <source>
        <dbReference type="ARBA" id="ARBA00006668"/>
    </source>
</evidence>
<dbReference type="NCBIfam" id="TIGR00002">
    <property type="entry name" value="S16"/>
    <property type="match status" value="1"/>
</dbReference>
<dbReference type="EMBL" id="KI894007">
    <property type="protein sequence ID" value="OCF53460.1"/>
    <property type="molecule type" value="Genomic_DNA"/>
</dbReference>
<evidence type="ECO:0000256" key="3">
    <source>
        <dbReference type="ARBA" id="ARBA00023274"/>
    </source>
</evidence>
<dbReference type="HAMAP" id="MF_00385">
    <property type="entry name" value="Ribosomal_bS16"/>
    <property type="match status" value="1"/>
</dbReference>
<dbReference type="OrthoDB" id="407221at2759"/>
<dbReference type="PANTHER" id="PTHR12919">
    <property type="entry name" value="30S RIBOSOMAL PROTEIN S16"/>
    <property type="match status" value="1"/>
</dbReference>